<protein>
    <submittedName>
        <fullName evidence="1">Uncharacterized protein</fullName>
    </submittedName>
</protein>
<proteinExistence type="predicted"/>
<accession>A0A0P1AXY4</accession>
<dbReference type="GeneID" id="36397588"/>
<reference evidence="2" key="1">
    <citation type="submission" date="2014-09" db="EMBL/GenBank/DDBJ databases">
        <authorList>
            <person name="Sharma Rahul"/>
            <person name="Thines Marco"/>
        </authorList>
    </citation>
    <scope>NUCLEOTIDE SEQUENCE [LARGE SCALE GENOMIC DNA]</scope>
</reference>
<dbReference type="EMBL" id="CCYD01002035">
    <property type="protein sequence ID" value="CEG46111.1"/>
    <property type="molecule type" value="Genomic_DNA"/>
</dbReference>
<evidence type="ECO:0000313" key="1">
    <source>
        <dbReference type="EMBL" id="CEG46111.1"/>
    </source>
</evidence>
<name>A0A0P1AXY4_PLAHL</name>
<evidence type="ECO:0000313" key="2">
    <source>
        <dbReference type="Proteomes" id="UP000054928"/>
    </source>
</evidence>
<sequence>MEKDVLGTRRSKFGVGRQVSTYGVVLIAQLVWGPVEAHCIAVHRCLAKRAQLRWQQEANPLELGVENMYE</sequence>
<organism evidence="1 2">
    <name type="scientific">Plasmopara halstedii</name>
    <name type="common">Downy mildew of sunflower</name>
    <dbReference type="NCBI Taxonomy" id="4781"/>
    <lineage>
        <taxon>Eukaryota</taxon>
        <taxon>Sar</taxon>
        <taxon>Stramenopiles</taxon>
        <taxon>Oomycota</taxon>
        <taxon>Peronosporomycetes</taxon>
        <taxon>Peronosporales</taxon>
        <taxon>Peronosporaceae</taxon>
        <taxon>Plasmopara</taxon>
    </lineage>
</organism>
<keyword evidence="2" id="KW-1185">Reference proteome</keyword>
<dbReference type="RefSeq" id="XP_024582480.1">
    <property type="nucleotide sequence ID" value="XM_024716931.1"/>
</dbReference>
<dbReference type="AlphaFoldDB" id="A0A0P1AXY4"/>
<dbReference type="Proteomes" id="UP000054928">
    <property type="component" value="Unassembled WGS sequence"/>
</dbReference>